<keyword evidence="11" id="KW-1185">Reference proteome</keyword>
<dbReference type="InterPro" id="IPR050331">
    <property type="entry name" value="Zinc_finger"/>
</dbReference>
<dbReference type="Gene3D" id="3.30.160.60">
    <property type="entry name" value="Classic Zinc Finger"/>
    <property type="match status" value="1"/>
</dbReference>
<dbReference type="GO" id="GO:0010468">
    <property type="term" value="P:regulation of gene expression"/>
    <property type="evidence" value="ECO:0007669"/>
    <property type="project" value="TreeGrafter"/>
</dbReference>
<dbReference type="PROSITE" id="PS50157">
    <property type="entry name" value="ZINC_FINGER_C2H2_2"/>
    <property type="match status" value="1"/>
</dbReference>
<dbReference type="InterPro" id="IPR013087">
    <property type="entry name" value="Znf_C2H2_type"/>
</dbReference>
<evidence type="ECO:0000313" key="11">
    <source>
        <dbReference type="Proteomes" id="UP000613580"/>
    </source>
</evidence>
<dbReference type="OrthoDB" id="3437960at2759"/>
<feature type="region of interest" description="Disordered" evidence="8">
    <location>
        <begin position="245"/>
        <end position="269"/>
    </location>
</feature>
<dbReference type="PROSITE" id="PS00028">
    <property type="entry name" value="ZINC_FINGER_C2H2_1"/>
    <property type="match status" value="1"/>
</dbReference>
<keyword evidence="2" id="KW-0479">Metal-binding</keyword>
<reference evidence="10" key="1">
    <citation type="submission" date="2020-05" db="EMBL/GenBank/DDBJ databases">
        <title>Mycena genomes resolve the evolution of fungal bioluminescence.</title>
        <authorList>
            <person name="Tsai I.J."/>
        </authorList>
    </citation>
    <scope>NUCLEOTIDE SEQUENCE</scope>
    <source>
        <strain evidence="10">110903Hualien_Pintung</strain>
    </source>
</reference>
<comment type="subcellular location">
    <subcellularLocation>
        <location evidence="1">Nucleus</location>
    </subcellularLocation>
</comment>
<dbReference type="PANTHER" id="PTHR16515:SF66">
    <property type="entry name" value="C2H2-TYPE DOMAIN-CONTAINING PROTEIN"/>
    <property type="match status" value="1"/>
</dbReference>
<feature type="region of interest" description="Disordered" evidence="8">
    <location>
        <begin position="202"/>
        <end position="227"/>
    </location>
</feature>
<evidence type="ECO:0000256" key="8">
    <source>
        <dbReference type="SAM" id="MobiDB-lite"/>
    </source>
</evidence>
<dbReference type="AlphaFoldDB" id="A0A8H6RZ24"/>
<dbReference type="PANTHER" id="PTHR16515">
    <property type="entry name" value="PR DOMAIN ZINC FINGER PROTEIN"/>
    <property type="match status" value="1"/>
</dbReference>
<keyword evidence="3" id="KW-0677">Repeat</keyword>
<accession>A0A8H6RZ24</accession>
<evidence type="ECO:0000256" key="1">
    <source>
        <dbReference type="ARBA" id="ARBA00004123"/>
    </source>
</evidence>
<evidence type="ECO:0000256" key="3">
    <source>
        <dbReference type="ARBA" id="ARBA00022737"/>
    </source>
</evidence>
<protein>
    <recommendedName>
        <fullName evidence="9">C2H2-type domain-containing protein</fullName>
    </recommendedName>
</protein>
<dbReference type="InterPro" id="IPR036236">
    <property type="entry name" value="Znf_C2H2_sf"/>
</dbReference>
<keyword evidence="5" id="KW-0862">Zinc</keyword>
<feature type="region of interest" description="Disordered" evidence="8">
    <location>
        <begin position="340"/>
        <end position="419"/>
    </location>
</feature>
<evidence type="ECO:0000256" key="4">
    <source>
        <dbReference type="ARBA" id="ARBA00022771"/>
    </source>
</evidence>
<dbReference type="GO" id="GO:0008270">
    <property type="term" value="F:zinc ion binding"/>
    <property type="evidence" value="ECO:0007669"/>
    <property type="project" value="UniProtKB-KW"/>
</dbReference>
<evidence type="ECO:0000256" key="7">
    <source>
        <dbReference type="PROSITE-ProRule" id="PRU00042"/>
    </source>
</evidence>
<feature type="compositionally biased region" description="Low complexity" evidence="8">
    <location>
        <begin position="340"/>
        <end position="363"/>
    </location>
</feature>
<comment type="caution">
    <text evidence="10">The sequence shown here is derived from an EMBL/GenBank/DDBJ whole genome shotgun (WGS) entry which is preliminary data.</text>
</comment>
<evidence type="ECO:0000256" key="2">
    <source>
        <dbReference type="ARBA" id="ARBA00022723"/>
    </source>
</evidence>
<evidence type="ECO:0000256" key="5">
    <source>
        <dbReference type="ARBA" id="ARBA00022833"/>
    </source>
</evidence>
<dbReference type="SUPFAM" id="SSF57667">
    <property type="entry name" value="beta-beta-alpha zinc fingers"/>
    <property type="match status" value="1"/>
</dbReference>
<name>A0A8H6RZ24_MYCCL</name>
<evidence type="ECO:0000256" key="6">
    <source>
        <dbReference type="ARBA" id="ARBA00023242"/>
    </source>
</evidence>
<dbReference type="Proteomes" id="UP000613580">
    <property type="component" value="Unassembled WGS sequence"/>
</dbReference>
<keyword evidence="4 7" id="KW-0863">Zinc-finger</keyword>
<organism evidence="10 11">
    <name type="scientific">Mycena chlorophos</name>
    <name type="common">Agaric fungus</name>
    <name type="synonym">Agaricus chlorophos</name>
    <dbReference type="NCBI Taxonomy" id="658473"/>
    <lineage>
        <taxon>Eukaryota</taxon>
        <taxon>Fungi</taxon>
        <taxon>Dikarya</taxon>
        <taxon>Basidiomycota</taxon>
        <taxon>Agaricomycotina</taxon>
        <taxon>Agaricomycetes</taxon>
        <taxon>Agaricomycetidae</taxon>
        <taxon>Agaricales</taxon>
        <taxon>Marasmiineae</taxon>
        <taxon>Mycenaceae</taxon>
        <taxon>Mycena</taxon>
    </lineage>
</organism>
<sequence>MGLREIHLATPVFRLLNTKQRTRPQRRKPSTALDHFGAAVFSVNCQRYVSFRLALLPTPRRVDLRRHRPNSMAAFRRDSYSHHPFMSWSMAPQQVDVGGHGVPDDSHPLTPNPALPLTRSASFGHQLFPHANNLGIRSASDGSYPVSDWYGHTYLLDSDESAVDDEDGPPIPTISVETLPERPQPRITIPIHSFDESLLSPASYPGSASDLSSAHSPPSTWPSPFPSPHSLPQYLSFAEQFLTGETEDHEPQPTVDEEELRGRHRARRRSTIRPQPFSPLQEPGLAGDLEALELGHISNFPAAESSLLGRDIPAMDPTYISREEYLSSWYGSQPMEDWNSYPPSSASSVRSSSTHSFSPSDYSANEDVGGHGGHTAFASPATISQPMSSRPLRPSLARKPTTTKRTRRRDPSPYQRFPSAPVVEPAEHFAVPVPSPYHEPYEFIAHSPGPASPGAGDGVRMIGSQAGRTAARNRRKDPNKRGAFVCDQCGADFTAKHNLKFHLKSHNGEKDYLCDKCGQGFVTPHVRNRHEETCSSVPRRS</sequence>
<keyword evidence="6" id="KW-0539">Nucleus</keyword>
<evidence type="ECO:0000313" key="10">
    <source>
        <dbReference type="EMBL" id="KAF7289573.1"/>
    </source>
</evidence>
<dbReference type="GO" id="GO:0005634">
    <property type="term" value="C:nucleus"/>
    <property type="evidence" value="ECO:0007669"/>
    <property type="project" value="UniProtKB-SubCell"/>
</dbReference>
<proteinExistence type="predicted"/>
<gene>
    <name evidence="10" type="ORF">HMN09_01319300</name>
</gene>
<feature type="domain" description="C2H2-type" evidence="9">
    <location>
        <begin position="484"/>
        <end position="511"/>
    </location>
</feature>
<evidence type="ECO:0000259" key="9">
    <source>
        <dbReference type="PROSITE" id="PS50157"/>
    </source>
</evidence>
<dbReference type="SMART" id="SM00355">
    <property type="entry name" value="ZnF_C2H2"/>
    <property type="match status" value="2"/>
</dbReference>
<dbReference type="EMBL" id="JACAZE010000028">
    <property type="protein sequence ID" value="KAF7289573.1"/>
    <property type="molecule type" value="Genomic_DNA"/>
</dbReference>